<dbReference type="Proteomes" id="UP000257109">
    <property type="component" value="Unassembled WGS sequence"/>
</dbReference>
<accession>A0A371EGB7</accession>
<gene>
    <name evidence="1" type="ORF">CR513_56362</name>
</gene>
<reference evidence="1" key="1">
    <citation type="submission" date="2018-05" db="EMBL/GenBank/DDBJ databases">
        <title>Draft genome of Mucuna pruriens seed.</title>
        <authorList>
            <person name="Nnadi N.E."/>
            <person name="Vos R."/>
            <person name="Hasami M.H."/>
            <person name="Devisetty U.K."/>
            <person name="Aguiy J.C."/>
        </authorList>
    </citation>
    <scope>NUCLEOTIDE SEQUENCE [LARGE SCALE GENOMIC DNA]</scope>
    <source>
        <strain evidence="1">JCA_2017</strain>
    </source>
</reference>
<proteinExistence type="predicted"/>
<dbReference type="AlphaFoldDB" id="A0A371EGB7"/>
<comment type="caution">
    <text evidence="1">The sequence shown here is derived from an EMBL/GenBank/DDBJ whole genome shotgun (WGS) entry which is preliminary data.</text>
</comment>
<sequence>MENINHGHNQSSQATKVYLRRKFKRMSPRFLNDEDEQLGKLKNIKKTRGINDYLFSIKKIGDTLIVVGSSIDNTEHI</sequence>
<dbReference type="OrthoDB" id="1745344at2759"/>
<name>A0A371EGB7_MUCPR</name>
<evidence type="ECO:0000313" key="1">
    <source>
        <dbReference type="EMBL" id="RDX65014.1"/>
    </source>
</evidence>
<evidence type="ECO:0000313" key="2">
    <source>
        <dbReference type="Proteomes" id="UP000257109"/>
    </source>
</evidence>
<protein>
    <submittedName>
        <fullName evidence="1">Uncharacterized protein</fullName>
    </submittedName>
</protein>
<keyword evidence="2" id="KW-1185">Reference proteome</keyword>
<dbReference type="EMBL" id="QJKJ01014106">
    <property type="protein sequence ID" value="RDX65014.1"/>
    <property type="molecule type" value="Genomic_DNA"/>
</dbReference>
<feature type="non-terminal residue" evidence="1">
    <location>
        <position position="1"/>
    </location>
</feature>
<organism evidence="1 2">
    <name type="scientific">Mucuna pruriens</name>
    <name type="common">Velvet bean</name>
    <name type="synonym">Dolichos pruriens</name>
    <dbReference type="NCBI Taxonomy" id="157652"/>
    <lineage>
        <taxon>Eukaryota</taxon>
        <taxon>Viridiplantae</taxon>
        <taxon>Streptophyta</taxon>
        <taxon>Embryophyta</taxon>
        <taxon>Tracheophyta</taxon>
        <taxon>Spermatophyta</taxon>
        <taxon>Magnoliopsida</taxon>
        <taxon>eudicotyledons</taxon>
        <taxon>Gunneridae</taxon>
        <taxon>Pentapetalae</taxon>
        <taxon>rosids</taxon>
        <taxon>fabids</taxon>
        <taxon>Fabales</taxon>
        <taxon>Fabaceae</taxon>
        <taxon>Papilionoideae</taxon>
        <taxon>50 kb inversion clade</taxon>
        <taxon>NPAAA clade</taxon>
        <taxon>indigoferoid/millettioid clade</taxon>
        <taxon>Phaseoleae</taxon>
        <taxon>Mucuna</taxon>
    </lineage>
</organism>